<evidence type="ECO:0000256" key="3">
    <source>
        <dbReference type="ARBA" id="ARBA00022989"/>
    </source>
</evidence>
<organism evidence="7 8">
    <name type="scientific">Thalassovita mangrovi</name>
    <dbReference type="NCBI Taxonomy" id="2692236"/>
    <lineage>
        <taxon>Bacteria</taxon>
        <taxon>Pseudomonadati</taxon>
        <taxon>Pseudomonadota</taxon>
        <taxon>Alphaproteobacteria</taxon>
        <taxon>Rhodobacterales</taxon>
        <taxon>Roseobacteraceae</taxon>
        <taxon>Thalassovita</taxon>
    </lineage>
</organism>
<evidence type="ECO:0000313" key="8">
    <source>
        <dbReference type="Proteomes" id="UP000479043"/>
    </source>
</evidence>
<dbReference type="GO" id="GO:0006508">
    <property type="term" value="P:proteolysis"/>
    <property type="evidence" value="ECO:0007669"/>
    <property type="project" value="UniProtKB-KW"/>
</dbReference>
<comment type="caution">
    <text evidence="7">The sequence shown here is derived from an EMBL/GenBank/DDBJ whole genome shotgun (WGS) entry which is preliminary data.</text>
</comment>
<protein>
    <submittedName>
        <fullName evidence="7">Rhomboid family intramembrane serine protease</fullName>
    </submittedName>
</protein>
<dbReference type="InterPro" id="IPR035952">
    <property type="entry name" value="Rhomboid-like_sf"/>
</dbReference>
<reference evidence="7 8" key="1">
    <citation type="submission" date="2020-01" db="EMBL/GenBank/DDBJ databases">
        <authorList>
            <person name="Chen S."/>
        </authorList>
    </citation>
    <scope>NUCLEOTIDE SEQUENCE [LARGE SCALE GENOMIC DNA]</scope>
    <source>
        <strain evidence="7 8">GS-10</strain>
    </source>
</reference>
<keyword evidence="8" id="KW-1185">Reference proteome</keyword>
<dbReference type="InterPro" id="IPR022764">
    <property type="entry name" value="Peptidase_S54_rhomboid_dom"/>
</dbReference>
<dbReference type="Proteomes" id="UP000479043">
    <property type="component" value="Unassembled WGS sequence"/>
</dbReference>
<accession>A0A6L8LU21</accession>
<dbReference type="Gene3D" id="1.20.1540.10">
    <property type="entry name" value="Rhomboid-like"/>
    <property type="match status" value="1"/>
</dbReference>
<dbReference type="Pfam" id="PF01694">
    <property type="entry name" value="Rhomboid"/>
    <property type="match status" value="1"/>
</dbReference>
<feature type="transmembrane region" description="Helical" evidence="5">
    <location>
        <begin position="112"/>
        <end position="133"/>
    </location>
</feature>
<evidence type="ECO:0000256" key="5">
    <source>
        <dbReference type="SAM" id="Phobius"/>
    </source>
</evidence>
<sequence>MSSNNISPVNPLPPVVVALFLMIVGIEAVFSLGARGILGGADAVGWRLEAVQRYAFSAEIFDWMRSNGRWPAEHVIRFLSYAFIHVSFMQAVFAGVMVLALGKMVGEVFSQFAVLAVFVLSAVIGALAYGLLVDSRVPLIGAFPGAYGLIGAFTYLLWLRLGQLGEQQARAFSLIGFLMGIQLVFGLLFGSQPDWIADIGGFVTGFAMSVFVSPGGWRRMRDRMRHR</sequence>
<evidence type="ECO:0000259" key="6">
    <source>
        <dbReference type="Pfam" id="PF01694"/>
    </source>
</evidence>
<comment type="subcellular location">
    <subcellularLocation>
        <location evidence="1">Membrane</location>
        <topology evidence="1">Multi-pass membrane protein</topology>
    </subcellularLocation>
</comment>
<feature type="transmembrane region" description="Helical" evidence="5">
    <location>
        <begin position="171"/>
        <end position="189"/>
    </location>
</feature>
<name>A0A6L8LU21_9RHOB</name>
<gene>
    <name evidence="7" type="ORF">GR167_15075</name>
</gene>
<dbReference type="GO" id="GO:0016020">
    <property type="term" value="C:membrane"/>
    <property type="evidence" value="ECO:0007669"/>
    <property type="project" value="UniProtKB-SubCell"/>
</dbReference>
<feature type="transmembrane region" description="Helical" evidence="5">
    <location>
        <begin position="195"/>
        <end position="217"/>
    </location>
</feature>
<dbReference type="SUPFAM" id="SSF144091">
    <property type="entry name" value="Rhomboid-like"/>
    <property type="match status" value="1"/>
</dbReference>
<evidence type="ECO:0000256" key="4">
    <source>
        <dbReference type="ARBA" id="ARBA00023136"/>
    </source>
</evidence>
<feature type="transmembrane region" description="Helical" evidence="5">
    <location>
        <begin position="78"/>
        <end position="100"/>
    </location>
</feature>
<keyword evidence="2 5" id="KW-0812">Transmembrane</keyword>
<dbReference type="EMBL" id="WWEN01000007">
    <property type="protein sequence ID" value="MYM56639.1"/>
    <property type="molecule type" value="Genomic_DNA"/>
</dbReference>
<dbReference type="RefSeq" id="WP_160974552.1">
    <property type="nucleotide sequence ID" value="NZ_WWEN01000007.1"/>
</dbReference>
<keyword evidence="3 5" id="KW-1133">Transmembrane helix</keyword>
<dbReference type="GO" id="GO:0004252">
    <property type="term" value="F:serine-type endopeptidase activity"/>
    <property type="evidence" value="ECO:0007669"/>
    <property type="project" value="InterPro"/>
</dbReference>
<keyword evidence="7" id="KW-0645">Protease</keyword>
<evidence type="ECO:0000256" key="1">
    <source>
        <dbReference type="ARBA" id="ARBA00004141"/>
    </source>
</evidence>
<evidence type="ECO:0000256" key="2">
    <source>
        <dbReference type="ARBA" id="ARBA00022692"/>
    </source>
</evidence>
<keyword evidence="4 5" id="KW-0472">Membrane</keyword>
<keyword evidence="7" id="KW-0378">Hydrolase</keyword>
<evidence type="ECO:0000313" key="7">
    <source>
        <dbReference type="EMBL" id="MYM56639.1"/>
    </source>
</evidence>
<feature type="transmembrane region" description="Helical" evidence="5">
    <location>
        <begin position="12"/>
        <end position="38"/>
    </location>
</feature>
<proteinExistence type="predicted"/>
<dbReference type="AlphaFoldDB" id="A0A6L8LU21"/>
<feature type="domain" description="Peptidase S54 rhomboid" evidence="6">
    <location>
        <begin position="73"/>
        <end position="213"/>
    </location>
</feature>
<feature type="transmembrane region" description="Helical" evidence="5">
    <location>
        <begin position="139"/>
        <end position="159"/>
    </location>
</feature>